<evidence type="ECO:0000313" key="6">
    <source>
        <dbReference type="Proteomes" id="UP001153709"/>
    </source>
</evidence>
<feature type="binding site" evidence="3">
    <location>
        <begin position="404"/>
        <end position="406"/>
    </location>
    <ligand>
        <name>L-glutamate</name>
        <dbReference type="ChEBI" id="CHEBI:29985"/>
    </ligand>
</feature>
<dbReference type="GO" id="GO:0036374">
    <property type="term" value="F:glutathione hydrolase activity"/>
    <property type="evidence" value="ECO:0007669"/>
    <property type="project" value="InterPro"/>
</dbReference>
<dbReference type="OrthoDB" id="1081007at2759"/>
<dbReference type="SUPFAM" id="SSF56235">
    <property type="entry name" value="N-terminal nucleophile aminohydrolases (Ntn hydrolases)"/>
    <property type="match status" value="1"/>
</dbReference>
<feature type="binding site" evidence="3">
    <location>
        <position position="479"/>
    </location>
    <ligand>
        <name>L-glutamate</name>
        <dbReference type="ChEBI" id="CHEBI:29985"/>
    </ligand>
</feature>
<keyword evidence="6" id="KW-1185">Reference proteome</keyword>
<feature type="binding site" evidence="3">
    <location>
        <position position="111"/>
    </location>
    <ligand>
        <name>L-glutamate</name>
        <dbReference type="ChEBI" id="CHEBI:29985"/>
    </ligand>
</feature>
<keyword evidence="1" id="KW-1202">Platelet aggregation activating toxin</keyword>
<dbReference type="Gene3D" id="3.60.20.40">
    <property type="match status" value="1"/>
</dbReference>
<evidence type="ECO:0000256" key="3">
    <source>
        <dbReference type="PIRSR" id="PIRSR600101-2"/>
    </source>
</evidence>
<gene>
    <name evidence="5" type="ORF">DIABBA_LOCUS4005</name>
</gene>
<dbReference type="Pfam" id="PF01019">
    <property type="entry name" value="G_glu_transpept"/>
    <property type="match status" value="1"/>
</dbReference>
<dbReference type="PANTHER" id="PTHR11686">
    <property type="entry name" value="GAMMA GLUTAMYL TRANSPEPTIDASE"/>
    <property type="match status" value="1"/>
</dbReference>
<evidence type="ECO:0000256" key="4">
    <source>
        <dbReference type="SAM" id="Phobius"/>
    </source>
</evidence>
<keyword evidence="1" id="KW-0800">Toxin</keyword>
<accession>A0A9N9STU6</accession>
<reference evidence="5" key="1">
    <citation type="submission" date="2022-01" db="EMBL/GenBank/DDBJ databases">
        <authorList>
            <person name="King R."/>
        </authorList>
    </citation>
    <scope>NUCLEOTIDE SEQUENCE</scope>
</reference>
<evidence type="ECO:0000256" key="2">
    <source>
        <dbReference type="PIRSR" id="PIRSR600101-1"/>
    </source>
</evidence>
<keyword evidence="4" id="KW-0472">Membrane</keyword>
<evidence type="ECO:0000313" key="5">
    <source>
        <dbReference type="EMBL" id="CAG9830289.1"/>
    </source>
</evidence>
<feature type="active site" description="Nucleophile" evidence="2">
    <location>
        <position position="386"/>
    </location>
</feature>
<keyword evidence="4" id="KW-0812">Transmembrane</keyword>
<dbReference type="EMBL" id="OU898277">
    <property type="protein sequence ID" value="CAG9830289.1"/>
    <property type="molecule type" value="Genomic_DNA"/>
</dbReference>
<dbReference type="PRINTS" id="PR01210">
    <property type="entry name" value="GGTRANSPTASE"/>
</dbReference>
<feature type="binding site" evidence="3">
    <location>
        <position position="428"/>
    </location>
    <ligand>
        <name>L-glutamate</name>
        <dbReference type="ChEBI" id="CHEBI:29985"/>
    </ligand>
</feature>
<dbReference type="PANTHER" id="PTHR11686:SF72">
    <property type="entry name" value="GAMMA-GLUTAMYL TRANSPEPTIDASE, ISOFORM A"/>
    <property type="match status" value="1"/>
</dbReference>
<dbReference type="InterPro" id="IPR029055">
    <property type="entry name" value="Ntn_hydrolases_N"/>
</dbReference>
<dbReference type="AlphaFoldDB" id="A0A9N9STU6"/>
<protein>
    <submittedName>
        <fullName evidence="5">Uncharacterized protein</fullName>
    </submittedName>
</protein>
<keyword evidence="4" id="KW-1133">Transmembrane helix</keyword>
<dbReference type="InterPro" id="IPR043137">
    <property type="entry name" value="GGT_ssub_C"/>
</dbReference>
<feature type="binding site" evidence="3">
    <location>
        <begin position="456"/>
        <end position="457"/>
    </location>
    <ligand>
        <name>L-glutamate</name>
        <dbReference type="ChEBI" id="CHEBI:29985"/>
    </ligand>
</feature>
<dbReference type="Proteomes" id="UP001153709">
    <property type="component" value="Chromosome 2"/>
</dbReference>
<dbReference type="Gene3D" id="1.10.246.130">
    <property type="match status" value="1"/>
</dbReference>
<keyword evidence="1" id="KW-1199">Hemostasis impairing toxin</keyword>
<evidence type="ECO:0000256" key="1">
    <source>
        <dbReference type="ARBA" id="ARBA00084097"/>
    </source>
</evidence>
<proteinExistence type="predicted"/>
<dbReference type="FunFam" id="1.10.246.130:FF:000001">
    <property type="entry name" value="Gamma-glutamyltransferase 5 isoform 1"/>
    <property type="match status" value="1"/>
</dbReference>
<dbReference type="InterPro" id="IPR043138">
    <property type="entry name" value="GGT_lsub"/>
</dbReference>
<dbReference type="GO" id="GO:0006751">
    <property type="term" value="P:glutathione catabolic process"/>
    <property type="evidence" value="ECO:0007669"/>
    <property type="project" value="InterPro"/>
</dbReference>
<name>A0A9N9STU6_DIABA</name>
<feature type="transmembrane region" description="Helical" evidence="4">
    <location>
        <begin position="14"/>
        <end position="35"/>
    </location>
</feature>
<dbReference type="FunFam" id="3.60.20.40:FF:000001">
    <property type="entry name" value="Gamma-glutamyltranspeptidase 1"/>
    <property type="match status" value="1"/>
</dbReference>
<organism evidence="5 6">
    <name type="scientific">Diabrotica balteata</name>
    <name type="common">Banded cucumber beetle</name>
    <dbReference type="NCBI Taxonomy" id="107213"/>
    <lineage>
        <taxon>Eukaryota</taxon>
        <taxon>Metazoa</taxon>
        <taxon>Ecdysozoa</taxon>
        <taxon>Arthropoda</taxon>
        <taxon>Hexapoda</taxon>
        <taxon>Insecta</taxon>
        <taxon>Pterygota</taxon>
        <taxon>Neoptera</taxon>
        <taxon>Endopterygota</taxon>
        <taxon>Coleoptera</taxon>
        <taxon>Polyphaga</taxon>
        <taxon>Cucujiformia</taxon>
        <taxon>Chrysomeloidea</taxon>
        <taxon>Chrysomelidae</taxon>
        <taxon>Galerucinae</taxon>
        <taxon>Diabroticina</taxon>
        <taxon>Diabroticites</taxon>
        <taxon>Diabrotica</taxon>
    </lineage>
</organism>
<dbReference type="InterPro" id="IPR000101">
    <property type="entry name" value="GGT_peptidase"/>
</dbReference>
<dbReference type="GO" id="GO:0005886">
    <property type="term" value="C:plasma membrane"/>
    <property type="evidence" value="ECO:0007669"/>
    <property type="project" value="TreeGrafter"/>
</dbReference>
<sequence>MVTFTYRKTSTKRLTIGAAIVTVIVIVIVVVVLVINKRNEGKRVGAVGSSGHGCAEIGVSILKKGGNAVDSTIATLFCEGVMMSESMGLGGGFFLVLYNKTTGETWALDARETAPTASREDMYLGQPSNASLRGGKSVAVPGELRGYWELYKRFGGGLPWKDLIQPTIDICKNGQYVTKHLHSRFIMRKQLLWNDLVMRDTFFDKKTNDTYKIGQYFKRPRMAKTLEIIANEGGDALHNGSLTAAFVKDIADKGGIITIEDMNNYRPLWKKPVISTVFRNHTVISSPLPASGNILNYILDLLSGYIDVTKPDSVITNQRIVESFKFAYAKRTKFADPDFFDFTPILKNMTSANITEATRKLIKDNETSQDPFYYGASTNFQEDHGTSHISVLSPQGDAVAVTSTINFIWGAGFQSNSTGIILNDSMDDFSQPNSVNGFGLPPAAANFIKPGKRPMSSMVPVIVLDEKKNVIMVIGGAGGSKITTANALTIIKHLWFGKDLSTAVNEMRLHHQLFPMKVIYEEGYKTKGIDIVNGLKKIGHEHDFKDDFGFAAVTAISKNSTTGQTVAVSDRRRSGSVAYVTA</sequence>